<name>A0ABQ9GED8_9NEOP</name>
<evidence type="ECO:0000313" key="2">
    <source>
        <dbReference type="EMBL" id="KAJ8869847.1"/>
    </source>
</evidence>
<organism evidence="2 3">
    <name type="scientific">Dryococelus australis</name>
    <dbReference type="NCBI Taxonomy" id="614101"/>
    <lineage>
        <taxon>Eukaryota</taxon>
        <taxon>Metazoa</taxon>
        <taxon>Ecdysozoa</taxon>
        <taxon>Arthropoda</taxon>
        <taxon>Hexapoda</taxon>
        <taxon>Insecta</taxon>
        <taxon>Pterygota</taxon>
        <taxon>Neoptera</taxon>
        <taxon>Polyneoptera</taxon>
        <taxon>Phasmatodea</taxon>
        <taxon>Verophasmatodea</taxon>
        <taxon>Anareolatae</taxon>
        <taxon>Phasmatidae</taxon>
        <taxon>Eurycanthinae</taxon>
        <taxon>Dryococelus</taxon>
    </lineage>
</organism>
<sequence length="531" mass="58094">MKQRRNARVGETGDHRENPPTSVLIRRVSHVRKSGGRPRQDSNPNASSLTTTPPRAPLFRRGGWQIRELTVTCIHDDSAKSIVGDEGIRHPVRSFWIAPEQLWSDNAAYESSAETRFSGSIVSLFTEPNCVGSEEISSLVVVTSLPSSSVSVGSSDAPGTARSVTALLMKSSTVKLPRSSGNIPPLRNPELIFVVPPASRTLHCTVARSPQTSLLLNTLVVTRHSACASLHCLRTTVAQGQERFEQLFNNEVLRADEGEASCAGARGRGKREISEKTRPPATLSGTITTCDNPGATSPGFEHGSPGWEASCLTTTTPWYDTRRRRDTRNGVTENITDGGTCLTRHRAGLLTSACRLNGLPPFCVTATRLEWLIADASGPEAGLRSQCSQPPLPCLLLFQHPFLSHSPLHREGTVTLLSTIWTGPFIKRDVDLWQGSPSCPRSNRVDLDRLQRCLSPLAKMGVPLEGSPRDCTAAYRDGSVEDLADFWAHLVTVWASHVHNTDYNGLPTHKRRHIAAVRVRPQAERRFGNRV</sequence>
<comment type="caution">
    <text evidence="2">The sequence shown here is derived from an EMBL/GenBank/DDBJ whole genome shotgun (WGS) entry which is preliminary data.</text>
</comment>
<feature type="region of interest" description="Disordered" evidence="1">
    <location>
        <begin position="1"/>
        <end position="61"/>
    </location>
</feature>
<reference evidence="2 3" key="1">
    <citation type="submission" date="2023-02" db="EMBL/GenBank/DDBJ databases">
        <title>LHISI_Scaffold_Assembly.</title>
        <authorList>
            <person name="Stuart O.P."/>
            <person name="Cleave R."/>
            <person name="Magrath M.J.L."/>
            <person name="Mikheyev A.S."/>
        </authorList>
    </citation>
    <scope>NUCLEOTIDE SEQUENCE [LARGE SCALE GENOMIC DNA]</scope>
    <source>
        <strain evidence="2">Daus_M_001</strain>
        <tissue evidence="2">Leg muscle</tissue>
    </source>
</reference>
<evidence type="ECO:0000256" key="1">
    <source>
        <dbReference type="SAM" id="MobiDB-lite"/>
    </source>
</evidence>
<dbReference type="EMBL" id="JARBHB010000013">
    <property type="protein sequence ID" value="KAJ8869847.1"/>
    <property type="molecule type" value="Genomic_DNA"/>
</dbReference>
<feature type="compositionally biased region" description="Basic residues" evidence="1">
    <location>
        <begin position="27"/>
        <end position="36"/>
    </location>
</feature>
<protein>
    <submittedName>
        <fullName evidence="2">Uncharacterized protein</fullName>
    </submittedName>
</protein>
<dbReference type="Proteomes" id="UP001159363">
    <property type="component" value="Chromosome 12"/>
</dbReference>
<keyword evidence="3" id="KW-1185">Reference proteome</keyword>
<evidence type="ECO:0000313" key="3">
    <source>
        <dbReference type="Proteomes" id="UP001159363"/>
    </source>
</evidence>
<gene>
    <name evidence="2" type="ORF">PR048_028856</name>
</gene>
<proteinExistence type="predicted"/>
<accession>A0ABQ9GED8</accession>
<feature type="compositionally biased region" description="Polar residues" evidence="1">
    <location>
        <begin position="41"/>
        <end position="53"/>
    </location>
</feature>